<dbReference type="Pfam" id="PF23310">
    <property type="entry name" value="TPR_27"/>
    <property type="match status" value="1"/>
</dbReference>
<keyword evidence="3" id="KW-1185">Reference proteome</keyword>
<protein>
    <recommendedName>
        <fullName evidence="1">F-box domain-containing protein</fullName>
    </recommendedName>
</protein>
<dbReference type="EMBL" id="OU503044">
    <property type="protein sequence ID" value="CAI9767202.1"/>
    <property type="molecule type" value="Genomic_DNA"/>
</dbReference>
<feature type="domain" description="F-box" evidence="1">
    <location>
        <begin position="18"/>
        <end position="67"/>
    </location>
</feature>
<dbReference type="PANTHER" id="PTHR33784">
    <property type="entry name" value="OS05G0482100 PROTEIN"/>
    <property type="match status" value="1"/>
</dbReference>
<dbReference type="PROSITE" id="PS50181">
    <property type="entry name" value="FBOX"/>
    <property type="match status" value="1"/>
</dbReference>
<name>A0AAD2DTX3_9LAMI</name>
<proteinExistence type="predicted"/>
<evidence type="ECO:0000313" key="2">
    <source>
        <dbReference type="EMBL" id="CAI9767202.1"/>
    </source>
</evidence>
<dbReference type="InterPro" id="IPR001810">
    <property type="entry name" value="F-box_dom"/>
</dbReference>
<evidence type="ECO:0000313" key="3">
    <source>
        <dbReference type="Proteomes" id="UP000834106"/>
    </source>
</evidence>
<gene>
    <name evidence="2" type="ORF">FPE_LOCUS14632</name>
</gene>
<evidence type="ECO:0000259" key="1">
    <source>
        <dbReference type="PROSITE" id="PS50181"/>
    </source>
</evidence>
<dbReference type="Proteomes" id="UP000834106">
    <property type="component" value="Chromosome 9"/>
</dbReference>
<sequence length="241" mass="27983">MRRRSTRKTMCKNTNRVVTTIETIPREIASEILALVATDSLTDITNVKLSCKVLKEIAEDSYVYRHASLAKFPVVQWKSQTEEEKTFLNKCWECRNPEFLYRKGVVDYFSRNRTESASEYLTTAARLGHVGAVYVISIIFLFGDDEQKQKGITVLSDMKKSRVFRKKVKHCRRFLIEILRMIWIKNSLIINHRPICCTRKDQHAKKQGWPATKIEEEDMSCEACTCDTELAFIFDVLPSTL</sequence>
<reference evidence="2" key="1">
    <citation type="submission" date="2023-05" db="EMBL/GenBank/DDBJ databases">
        <authorList>
            <person name="Huff M."/>
        </authorList>
    </citation>
    <scope>NUCLEOTIDE SEQUENCE</scope>
</reference>
<dbReference type="PANTHER" id="PTHR33784:SF10">
    <property type="entry name" value="F-BOX PROTEIN"/>
    <property type="match status" value="1"/>
</dbReference>
<dbReference type="InterPro" id="IPR057136">
    <property type="entry name" value="At2g35280_TPR_dom"/>
</dbReference>
<dbReference type="InterPro" id="IPR040338">
    <property type="entry name" value="At1g67623-like"/>
</dbReference>
<accession>A0AAD2DTX3</accession>
<organism evidence="2 3">
    <name type="scientific">Fraxinus pennsylvanica</name>
    <dbReference type="NCBI Taxonomy" id="56036"/>
    <lineage>
        <taxon>Eukaryota</taxon>
        <taxon>Viridiplantae</taxon>
        <taxon>Streptophyta</taxon>
        <taxon>Embryophyta</taxon>
        <taxon>Tracheophyta</taxon>
        <taxon>Spermatophyta</taxon>
        <taxon>Magnoliopsida</taxon>
        <taxon>eudicotyledons</taxon>
        <taxon>Gunneridae</taxon>
        <taxon>Pentapetalae</taxon>
        <taxon>asterids</taxon>
        <taxon>lamiids</taxon>
        <taxon>Lamiales</taxon>
        <taxon>Oleaceae</taxon>
        <taxon>Oleeae</taxon>
        <taxon>Fraxinus</taxon>
    </lineage>
</organism>
<dbReference type="AlphaFoldDB" id="A0AAD2DTX3"/>